<dbReference type="EMBL" id="HACA01032162">
    <property type="protein sequence ID" value="CDW49523.1"/>
    <property type="molecule type" value="Transcribed_RNA"/>
</dbReference>
<organism evidence="1">
    <name type="scientific">Lepeophtheirus salmonis</name>
    <name type="common">Salmon louse</name>
    <name type="synonym">Caligus salmonis</name>
    <dbReference type="NCBI Taxonomy" id="72036"/>
    <lineage>
        <taxon>Eukaryota</taxon>
        <taxon>Metazoa</taxon>
        <taxon>Ecdysozoa</taxon>
        <taxon>Arthropoda</taxon>
        <taxon>Crustacea</taxon>
        <taxon>Multicrustacea</taxon>
        <taxon>Hexanauplia</taxon>
        <taxon>Copepoda</taxon>
        <taxon>Siphonostomatoida</taxon>
        <taxon>Caligidae</taxon>
        <taxon>Lepeophtheirus</taxon>
    </lineage>
</organism>
<protein>
    <submittedName>
        <fullName evidence="1">Uncharacterized protein</fullName>
    </submittedName>
</protein>
<proteinExistence type="predicted"/>
<accession>A0A0K2VGF0</accession>
<dbReference type="AlphaFoldDB" id="A0A0K2VGF0"/>
<sequence>MCVNNRFRMTCFGDHYTNQQMLTLELRW</sequence>
<reference evidence="1" key="1">
    <citation type="submission" date="2014-05" db="EMBL/GenBank/DDBJ databases">
        <authorList>
            <person name="Chronopoulou M."/>
        </authorList>
    </citation>
    <scope>NUCLEOTIDE SEQUENCE</scope>
    <source>
        <tissue evidence="1">Whole organism</tissue>
    </source>
</reference>
<name>A0A0K2VGF0_LEPSM</name>
<evidence type="ECO:0000313" key="1">
    <source>
        <dbReference type="EMBL" id="CDW49523.1"/>
    </source>
</evidence>